<proteinExistence type="predicted"/>
<dbReference type="EMBL" id="CM046131">
    <property type="protein sequence ID" value="KAI8430526.1"/>
    <property type="molecule type" value="Genomic_DNA"/>
</dbReference>
<protein>
    <submittedName>
        <fullName evidence="1">Uncharacterized protein</fullName>
    </submittedName>
</protein>
<sequence length="232" mass="26467">MVVKSSCLFFIILLTHDALCKPPTLFLASNSGGARLDGLDAKQGQLTVLGRRRLEWKIRPIDEFVEAMYRLASYMKQQNSRETQARGMRELEAINGEKGNSIKTVLEVSTVIMRKKRKFFCTGEVKEPIVNNKIICKDRILLPIAGSSCRDAIMYWHPDLTEEHYCVGALESKSPVHIMDIEGEMFCKGDDYSKREYLLACDFYEDQEAPVADLLQYYPDPDPEVTPKLFSL</sequence>
<gene>
    <name evidence="1" type="ORF">MSG28_000765</name>
</gene>
<organism evidence="1 2">
    <name type="scientific">Choristoneura fumiferana</name>
    <name type="common">Spruce budworm moth</name>
    <name type="synonym">Archips fumiferana</name>
    <dbReference type="NCBI Taxonomy" id="7141"/>
    <lineage>
        <taxon>Eukaryota</taxon>
        <taxon>Metazoa</taxon>
        <taxon>Ecdysozoa</taxon>
        <taxon>Arthropoda</taxon>
        <taxon>Hexapoda</taxon>
        <taxon>Insecta</taxon>
        <taxon>Pterygota</taxon>
        <taxon>Neoptera</taxon>
        <taxon>Endopterygota</taxon>
        <taxon>Lepidoptera</taxon>
        <taxon>Glossata</taxon>
        <taxon>Ditrysia</taxon>
        <taxon>Tortricoidea</taxon>
        <taxon>Tortricidae</taxon>
        <taxon>Tortricinae</taxon>
        <taxon>Choristoneura</taxon>
    </lineage>
</organism>
<evidence type="ECO:0000313" key="2">
    <source>
        <dbReference type="Proteomes" id="UP001064048"/>
    </source>
</evidence>
<dbReference type="Proteomes" id="UP001064048">
    <property type="component" value="Chromosome Z"/>
</dbReference>
<evidence type="ECO:0000313" key="1">
    <source>
        <dbReference type="EMBL" id="KAI8430526.1"/>
    </source>
</evidence>
<comment type="caution">
    <text evidence="1">The sequence shown here is derived from an EMBL/GenBank/DDBJ whole genome shotgun (WGS) entry which is preliminary data.</text>
</comment>
<accession>A0ACC0K206</accession>
<keyword evidence="2" id="KW-1185">Reference proteome</keyword>
<reference evidence="1 2" key="1">
    <citation type="journal article" date="2022" name="Genome Biol. Evol.">
        <title>The Spruce Budworm Genome: Reconstructing the Evolutionary History of Antifreeze Proteins.</title>
        <authorList>
            <person name="Beliveau C."/>
            <person name="Gagne P."/>
            <person name="Picq S."/>
            <person name="Vernygora O."/>
            <person name="Keeling C.I."/>
            <person name="Pinkney K."/>
            <person name="Doucet D."/>
            <person name="Wen F."/>
            <person name="Johnston J.S."/>
            <person name="Maaroufi H."/>
            <person name="Boyle B."/>
            <person name="Laroche J."/>
            <person name="Dewar K."/>
            <person name="Juretic N."/>
            <person name="Blackburn G."/>
            <person name="Nisole A."/>
            <person name="Brunet B."/>
            <person name="Brandao M."/>
            <person name="Lumley L."/>
            <person name="Duan J."/>
            <person name="Quan G."/>
            <person name="Lucarotti C.J."/>
            <person name="Roe A.D."/>
            <person name="Sperling F.A.H."/>
            <person name="Levesque R.C."/>
            <person name="Cusson M."/>
        </authorList>
    </citation>
    <scope>NUCLEOTIDE SEQUENCE [LARGE SCALE GENOMIC DNA]</scope>
    <source>
        <strain evidence="1">Glfc:IPQL:Cfum</strain>
    </source>
</reference>
<name>A0ACC0K206_CHOFU</name>